<dbReference type="EMBL" id="LQNU01000035">
    <property type="protein sequence ID" value="KZE83845.1"/>
    <property type="molecule type" value="Genomic_DNA"/>
</dbReference>
<comment type="caution">
    <text evidence="1">The sequence shown here is derived from an EMBL/GenBank/DDBJ whole genome shotgun (WGS) entry which is preliminary data.</text>
</comment>
<dbReference type="OrthoDB" id="933310at2"/>
<reference evidence="1 2" key="1">
    <citation type="submission" date="2016-01" db="EMBL/GenBank/DDBJ databases">
        <title>Whole genome sequencing of Myroides marinus L41.</title>
        <authorList>
            <person name="Hong K.W."/>
        </authorList>
    </citation>
    <scope>NUCLEOTIDE SEQUENCE [LARGE SCALE GENOMIC DNA]</scope>
    <source>
        <strain evidence="1 2">L41</strain>
    </source>
</reference>
<dbReference type="RefSeq" id="WP_038986652.1">
    <property type="nucleotide sequence ID" value="NZ_JACAJZ010000014.1"/>
</dbReference>
<dbReference type="AlphaFoldDB" id="A0A164AH31"/>
<proteinExistence type="predicted"/>
<keyword evidence="2" id="KW-1185">Reference proteome</keyword>
<dbReference type="Proteomes" id="UP000076630">
    <property type="component" value="Unassembled WGS sequence"/>
</dbReference>
<gene>
    <name evidence="1" type="ORF">AV926_04080</name>
</gene>
<evidence type="ECO:0000313" key="2">
    <source>
        <dbReference type="Proteomes" id="UP000076630"/>
    </source>
</evidence>
<protein>
    <submittedName>
        <fullName evidence="1">Uncharacterized protein</fullName>
    </submittedName>
</protein>
<sequence>MKKLVLILFLFGISLAGYSQVGIGVQRPSSTSMLEVHSPSGNKGVLLPKVALTHKEVFAPITGDQNDPGNIGLLVFNQTQDSAKGLVVGYYYWTGSSWSSFVDKEEILAAIEGKLIGGNVYYGPVAEGNQSVLYTKGKDSSGKEIIEELNLLPGLIESITTASEETLFQIREKLGYDISEQIVYTGKSIKGNYVYSFYTTTSLESDNAEAKGVHLNKSVLELLTSGKVFKIMLLDSKYQLIDIGITDIEINTEGVLKFSLGTPNFYLTLPEGNYGVIVELTSTKKI</sequence>
<name>A0A164AH31_9FLAO</name>
<accession>A0A164AH31</accession>
<evidence type="ECO:0000313" key="1">
    <source>
        <dbReference type="EMBL" id="KZE83845.1"/>
    </source>
</evidence>
<organism evidence="1 2">
    <name type="scientific">Myroides marinus</name>
    <dbReference type="NCBI Taxonomy" id="703342"/>
    <lineage>
        <taxon>Bacteria</taxon>
        <taxon>Pseudomonadati</taxon>
        <taxon>Bacteroidota</taxon>
        <taxon>Flavobacteriia</taxon>
        <taxon>Flavobacteriales</taxon>
        <taxon>Flavobacteriaceae</taxon>
        <taxon>Myroides</taxon>
    </lineage>
</organism>